<evidence type="ECO:0000256" key="4">
    <source>
        <dbReference type="SAM" id="Phobius"/>
    </source>
</evidence>
<dbReference type="InterPro" id="IPR044925">
    <property type="entry name" value="His-Me_finger_sf"/>
</dbReference>
<dbReference type="InterPro" id="IPR035897">
    <property type="entry name" value="Toll_tir_struct_dom_sf"/>
</dbReference>
<keyword evidence="4" id="KW-1133">Transmembrane helix</keyword>
<accession>A0A5S3WN14</accession>
<evidence type="ECO:0000313" key="6">
    <source>
        <dbReference type="EMBL" id="TMP28489.1"/>
    </source>
</evidence>
<dbReference type="PANTHER" id="PTHR33607">
    <property type="entry name" value="ENDONUCLEASE-1"/>
    <property type="match status" value="1"/>
</dbReference>
<dbReference type="PANTHER" id="PTHR33607:SF2">
    <property type="entry name" value="ENDONUCLEASE-1"/>
    <property type="match status" value="1"/>
</dbReference>
<dbReference type="RefSeq" id="WP_138552341.1">
    <property type="nucleotide sequence ID" value="NZ_PNCH01000036.1"/>
</dbReference>
<reference evidence="6 7" key="1">
    <citation type="submission" date="2018-01" db="EMBL/GenBank/DDBJ databases">
        <authorList>
            <person name="Paulsen S."/>
            <person name="Gram L.K."/>
        </authorList>
    </citation>
    <scope>NUCLEOTIDE SEQUENCE [LARGE SCALE GENOMIC DNA]</scope>
    <source>
        <strain evidence="6 7">S2676</strain>
    </source>
</reference>
<protein>
    <recommendedName>
        <fullName evidence="5">TIR domain-containing protein</fullName>
    </recommendedName>
</protein>
<evidence type="ECO:0000256" key="2">
    <source>
        <dbReference type="ARBA" id="ARBA00022722"/>
    </source>
</evidence>
<dbReference type="GO" id="GO:0007165">
    <property type="term" value="P:signal transduction"/>
    <property type="evidence" value="ECO:0007669"/>
    <property type="project" value="InterPro"/>
</dbReference>
<reference evidence="7" key="2">
    <citation type="submission" date="2019-06" db="EMBL/GenBank/DDBJ databases">
        <title>Co-occurence of chitin degradation, pigmentation and bioactivity in marine Pseudoalteromonas.</title>
        <authorList>
            <person name="Sonnenschein E.C."/>
            <person name="Bech P.K."/>
        </authorList>
    </citation>
    <scope>NUCLEOTIDE SEQUENCE [LARGE SCALE GENOMIC DNA]</scope>
    <source>
        <strain evidence="7">S2676</strain>
    </source>
</reference>
<dbReference type="GO" id="GO:0004518">
    <property type="term" value="F:nuclease activity"/>
    <property type="evidence" value="ECO:0007669"/>
    <property type="project" value="UniProtKB-KW"/>
</dbReference>
<dbReference type="Pfam" id="PF04231">
    <property type="entry name" value="Endonuclease_1"/>
    <property type="match status" value="1"/>
</dbReference>
<feature type="domain" description="TIR" evidence="5">
    <location>
        <begin position="1"/>
        <end position="146"/>
    </location>
</feature>
<dbReference type="EMBL" id="PNCI01000024">
    <property type="protein sequence ID" value="TMP28489.1"/>
    <property type="molecule type" value="Genomic_DNA"/>
</dbReference>
<keyword evidence="3" id="KW-0378">Hydrolase</keyword>
<dbReference type="SUPFAM" id="SSF52200">
    <property type="entry name" value="Toll/Interleukin receptor TIR domain"/>
    <property type="match status" value="1"/>
</dbReference>
<proteinExistence type="inferred from homology"/>
<evidence type="ECO:0000259" key="5">
    <source>
        <dbReference type="PROSITE" id="PS50104"/>
    </source>
</evidence>
<evidence type="ECO:0000256" key="3">
    <source>
        <dbReference type="ARBA" id="ARBA00022801"/>
    </source>
</evidence>
<dbReference type="GO" id="GO:0016787">
    <property type="term" value="F:hydrolase activity"/>
    <property type="evidence" value="ECO:0007669"/>
    <property type="project" value="UniProtKB-KW"/>
</dbReference>
<dbReference type="SUPFAM" id="SSF54060">
    <property type="entry name" value="His-Me finger endonucleases"/>
    <property type="match status" value="1"/>
</dbReference>
<feature type="transmembrane region" description="Helical" evidence="4">
    <location>
        <begin position="158"/>
        <end position="177"/>
    </location>
</feature>
<evidence type="ECO:0000313" key="7">
    <source>
        <dbReference type="Proteomes" id="UP000310249"/>
    </source>
</evidence>
<dbReference type="AlphaFoldDB" id="A0A5S3WN14"/>
<sequence length="422" mass="48048">MSRIFLSYRRKDSQDITDRLYDVVIKKFGKRHVFKDVDSIPHAQDFRKVIADSISESKAVVLIIGPDWCGFEDGGDEPRIKSEDDFIRIEVEAALRCRKPILPVFVRGGDMPDPNILPESIREITLISGIVVRPDPDFHRDASKLVNTLTDITPPKRIWPFVVVTLLLVSGIVYSIYKPTPSVIQVTPAPAIEKEIDIDKYYGQVYGLDGYQLKAGLSRLTRQDHRIFGQKNLNDVIRHVYEDLYDTDQLRVFYDAKMVNKEFGPGSGSETRWNKEYIWPKSFGAISSNAAKADLFNIVPADPRQNARRTNMPFSDVVRAGFYQLEPSTQGDIRGDVARILMYMAVRYEGIGGEPDLELTDSETFEAGDTKFGPLSILLGWHLADGVSINEKERNDRIYNIQGNRNPFIDRPDFAEKIWARK</sequence>
<dbReference type="PROSITE" id="PS50104">
    <property type="entry name" value="TIR"/>
    <property type="match status" value="1"/>
</dbReference>
<dbReference type="Pfam" id="PF13676">
    <property type="entry name" value="TIR_2"/>
    <property type="match status" value="1"/>
</dbReference>
<dbReference type="Proteomes" id="UP000310249">
    <property type="component" value="Unassembled WGS sequence"/>
</dbReference>
<organism evidence="6 7">
    <name type="scientific">Pseudoalteromonas rubra</name>
    <dbReference type="NCBI Taxonomy" id="43658"/>
    <lineage>
        <taxon>Bacteria</taxon>
        <taxon>Pseudomonadati</taxon>
        <taxon>Pseudomonadota</taxon>
        <taxon>Gammaproteobacteria</taxon>
        <taxon>Alteromonadales</taxon>
        <taxon>Pseudoalteromonadaceae</taxon>
        <taxon>Pseudoalteromonas</taxon>
    </lineage>
</organism>
<evidence type="ECO:0000256" key="1">
    <source>
        <dbReference type="ARBA" id="ARBA00006429"/>
    </source>
</evidence>
<dbReference type="InterPro" id="IPR000157">
    <property type="entry name" value="TIR_dom"/>
</dbReference>
<comment type="similarity">
    <text evidence="1">Belongs to the EndA/NucM nuclease family.</text>
</comment>
<dbReference type="OrthoDB" id="9800417at2"/>
<keyword evidence="4" id="KW-0812">Transmembrane</keyword>
<keyword evidence="2" id="KW-0540">Nuclease</keyword>
<dbReference type="Gene3D" id="3.40.50.10140">
    <property type="entry name" value="Toll/interleukin-1 receptor homology (TIR) domain"/>
    <property type="match status" value="1"/>
</dbReference>
<gene>
    <name evidence="6" type="ORF">CWB99_11285</name>
</gene>
<dbReference type="InterPro" id="IPR007346">
    <property type="entry name" value="Endonuclease-I"/>
</dbReference>
<name>A0A5S3WN14_9GAMM</name>
<keyword evidence="4" id="KW-0472">Membrane</keyword>
<comment type="caution">
    <text evidence="6">The sequence shown here is derived from an EMBL/GenBank/DDBJ whole genome shotgun (WGS) entry which is preliminary data.</text>
</comment>